<dbReference type="AlphaFoldDB" id="A0A178YRQ8"/>
<comment type="caution">
    <text evidence="2">The sequence shown here is derived from an EMBL/GenBank/DDBJ whole genome shotgun (WGS) entry which is preliminary data.</text>
</comment>
<dbReference type="RefSeq" id="WP_066868106.1">
    <property type="nucleotide sequence ID" value="NZ_LNQB01000039.1"/>
</dbReference>
<reference evidence="2 3" key="1">
    <citation type="submission" date="2015-11" db="EMBL/GenBank/DDBJ databases">
        <title>Ensifer anhuiense sp. nov., an effective nitrogen fixation bacterium with Glycine soja.</title>
        <authorList>
            <person name="Yan H."/>
            <person name="Chen W."/>
        </authorList>
    </citation>
    <scope>NUCLEOTIDE SEQUENCE [LARGE SCALE GENOMIC DNA]</scope>
    <source>
        <strain evidence="2 3">LMG 7837</strain>
    </source>
</reference>
<dbReference type="EMBL" id="LNQB01000039">
    <property type="protein sequence ID" value="OAP50292.1"/>
    <property type="molecule type" value="Genomic_DNA"/>
</dbReference>
<evidence type="ECO:0000313" key="3">
    <source>
        <dbReference type="Proteomes" id="UP000078507"/>
    </source>
</evidence>
<feature type="chain" id="PRO_5008098197" evidence="1">
    <location>
        <begin position="21"/>
        <end position="122"/>
    </location>
</feature>
<sequence>MRIVISVLAVETLLLSSATATEPVIFHTARFQDHTIVNLSLVESQAAASTDYDYDVLISLSQTSDDIGAGYNDPGKHEASVRCGPPPAVSVSGVDYPIPTAEVGGSDWKDDLWRIVCTPPVS</sequence>
<evidence type="ECO:0000313" key="2">
    <source>
        <dbReference type="EMBL" id="OAP50292.1"/>
    </source>
</evidence>
<organism evidence="2 3">
    <name type="scientific">Sinorhizobium saheli</name>
    <dbReference type="NCBI Taxonomy" id="36856"/>
    <lineage>
        <taxon>Bacteria</taxon>
        <taxon>Pseudomonadati</taxon>
        <taxon>Pseudomonadota</taxon>
        <taxon>Alphaproteobacteria</taxon>
        <taxon>Hyphomicrobiales</taxon>
        <taxon>Rhizobiaceae</taxon>
        <taxon>Sinorhizobium/Ensifer group</taxon>
        <taxon>Sinorhizobium</taxon>
    </lineage>
</organism>
<name>A0A178YRQ8_SINSA</name>
<keyword evidence="1" id="KW-0732">Signal</keyword>
<dbReference type="OrthoDB" id="8093650at2"/>
<feature type="signal peptide" evidence="1">
    <location>
        <begin position="1"/>
        <end position="20"/>
    </location>
</feature>
<protein>
    <submittedName>
        <fullName evidence="2">Uncharacterized protein</fullName>
    </submittedName>
</protein>
<gene>
    <name evidence="2" type="ORF">ATB98_14840</name>
</gene>
<accession>A0A178YRQ8</accession>
<proteinExistence type="predicted"/>
<keyword evidence="3" id="KW-1185">Reference proteome</keyword>
<evidence type="ECO:0000256" key="1">
    <source>
        <dbReference type="SAM" id="SignalP"/>
    </source>
</evidence>
<dbReference type="Proteomes" id="UP000078507">
    <property type="component" value="Unassembled WGS sequence"/>
</dbReference>